<comment type="caution">
    <text evidence="2">The sequence shown here is derived from an EMBL/GenBank/DDBJ whole genome shotgun (WGS) entry which is preliminary data.</text>
</comment>
<organism evidence="2 3">
    <name type="scientific">Gigaspora margarita</name>
    <dbReference type="NCBI Taxonomy" id="4874"/>
    <lineage>
        <taxon>Eukaryota</taxon>
        <taxon>Fungi</taxon>
        <taxon>Fungi incertae sedis</taxon>
        <taxon>Mucoromycota</taxon>
        <taxon>Glomeromycotina</taxon>
        <taxon>Glomeromycetes</taxon>
        <taxon>Diversisporales</taxon>
        <taxon>Gigasporaceae</taxon>
        <taxon>Gigaspora</taxon>
    </lineage>
</organism>
<gene>
    <name evidence="2" type="ORF">GMARGA_LOCUS1627</name>
</gene>
<protein>
    <submittedName>
        <fullName evidence="2">31493_t:CDS:1</fullName>
    </submittedName>
</protein>
<reference evidence="2 3" key="1">
    <citation type="submission" date="2021-06" db="EMBL/GenBank/DDBJ databases">
        <authorList>
            <person name="Kallberg Y."/>
            <person name="Tangrot J."/>
            <person name="Rosling A."/>
        </authorList>
    </citation>
    <scope>NUCLEOTIDE SEQUENCE [LARGE SCALE GENOMIC DNA]</scope>
    <source>
        <strain evidence="2 3">120-4 pot B 10/14</strain>
    </source>
</reference>
<name>A0ABM8VZW1_GIGMA</name>
<dbReference type="Proteomes" id="UP000789901">
    <property type="component" value="Unassembled WGS sequence"/>
</dbReference>
<evidence type="ECO:0000313" key="2">
    <source>
        <dbReference type="EMBL" id="CAG8489013.1"/>
    </source>
</evidence>
<keyword evidence="3" id="KW-1185">Reference proteome</keyword>
<proteinExistence type="predicted"/>
<accession>A0ABM8VZW1</accession>
<keyword evidence="1" id="KW-0175">Coiled coil</keyword>
<dbReference type="EMBL" id="CAJVQB010000437">
    <property type="protein sequence ID" value="CAG8489013.1"/>
    <property type="molecule type" value="Genomic_DNA"/>
</dbReference>
<feature type="coiled-coil region" evidence="1">
    <location>
        <begin position="33"/>
        <end position="91"/>
    </location>
</feature>
<sequence length="211" mass="24885">MVDRKLMRIIASFCDREIEIEYHKERHPNALLIKNLEKENQKARVRIVNEQNINKIKLVEETKNRSLESILEDLKEKIKTIEQRFTHLKLDEQKLGKLAEYRKKENLNIIGVVETNFEVGYRSFWSSKEEEKRKGSDIELAVLQVWVVYLSVLDKEIVKRTQRSIIEGICANKRIDIYNIVLDNFNTIVNPELDSNNSNLRNQDPGYTLLT</sequence>
<evidence type="ECO:0000313" key="3">
    <source>
        <dbReference type="Proteomes" id="UP000789901"/>
    </source>
</evidence>
<evidence type="ECO:0000256" key="1">
    <source>
        <dbReference type="SAM" id="Coils"/>
    </source>
</evidence>